<dbReference type="EMBL" id="QCXX01000004">
    <property type="protein sequence ID" value="PUV23346.1"/>
    <property type="molecule type" value="Genomic_DNA"/>
</dbReference>
<dbReference type="InterPro" id="IPR036249">
    <property type="entry name" value="Thioredoxin-like_sf"/>
</dbReference>
<protein>
    <recommendedName>
        <fullName evidence="2">Thioredoxin domain-containing protein</fullName>
    </recommendedName>
</protein>
<proteinExistence type="predicted"/>
<organism evidence="3 4">
    <name type="scientific">Sphingobacterium athyrii</name>
    <dbReference type="NCBI Taxonomy" id="2152717"/>
    <lineage>
        <taxon>Bacteria</taxon>
        <taxon>Pseudomonadati</taxon>
        <taxon>Bacteroidota</taxon>
        <taxon>Sphingobacteriia</taxon>
        <taxon>Sphingobacteriales</taxon>
        <taxon>Sphingobacteriaceae</taxon>
        <taxon>Sphingobacterium</taxon>
    </lineage>
</organism>
<evidence type="ECO:0000313" key="3">
    <source>
        <dbReference type="EMBL" id="PUV23346.1"/>
    </source>
</evidence>
<dbReference type="AlphaFoldDB" id="A0A363NRB4"/>
<dbReference type="Pfam" id="PF00578">
    <property type="entry name" value="AhpC-TSA"/>
    <property type="match status" value="1"/>
</dbReference>
<feature type="domain" description="Thioredoxin" evidence="2">
    <location>
        <begin position="339"/>
        <end position="493"/>
    </location>
</feature>
<sequence length="497" mass="56206">MNLKIIKMKTHILTAAFAFSLTAAFAQQPAKNKYQQYLPIIEKGTLVQKDSLANALMGELKTYKSEEDYRTTINVLRSLGKEDLQVSAETLAKKKYPKGSLTRDAFITDVYYNASTPVQKEKAYNELLKKWPVKNFSEEPLTYDYVLANLAQSFANDGNAQKAVHYLGEMKERFWRGNGYIPVGQILLSAGDTTTAAPLLKTAMDDSYYYLTLPEDQKDNKARFAAMGYASSMSAYVNILVAQKKYAEALNYIENALKAAPEQADGLAMVYYKSLMGTGRKLEAYNILTKLYAKGQFAVENDLKKLYTELNGSIQGYENFNASLKTELTQNIRNHIKEMATFKPAPNFELLNLKGEKVSLASLKGKVVVLDFWATWCQPCVRSFPGMKAAQESYANDKDVQFLFMNTWERDKNYKENVVSFITKNNYPFEVLYDDQKDPQTGEVMAAKFGVKGIPAKFIIDKEGNIRYFLTGSTPNVDYIKLEMKELIEAAKKPYKG</sequence>
<evidence type="ECO:0000259" key="2">
    <source>
        <dbReference type="PROSITE" id="PS51352"/>
    </source>
</evidence>
<accession>A0A363NRB4</accession>
<dbReference type="InterPro" id="IPR000866">
    <property type="entry name" value="AhpC/TSA"/>
</dbReference>
<feature type="signal peptide" evidence="1">
    <location>
        <begin position="1"/>
        <end position="26"/>
    </location>
</feature>
<evidence type="ECO:0000256" key="1">
    <source>
        <dbReference type="SAM" id="SignalP"/>
    </source>
</evidence>
<dbReference type="SUPFAM" id="SSF52833">
    <property type="entry name" value="Thioredoxin-like"/>
    <property type="match status" value="1"/>
</dbReference>
<dbReference type="PANTHER" id="PTHR42852">
    <property type="entry name" value="THIOL:DISULFIDE INTERCHANGE PROTEIN DSBE"/>
    <property type="match status" value="1"/>
</dbReference>
<dbReference type="InterPro" id="IPR050553">
    <property type="entry name" value="Thioredoxin_ResA/DsbE_sf"/>
</dbReference>
<keyword evidence="1" id="KW-0732">Signal</keyword>
<gene>
    <name evidence="3" type="ORF">DCO56_15560</name>
</gene>
<dbReference type="InterPro" id="IPR013766">
    <property type="entry name" value="Thioredoxin_domain"/>
</dbReference>
<dbReference type="Gene3D" id="3.40.30.10">
    <property type="entry name" value="Glutaredoxin"/>
    <property type="match status" value="1"/>
</dbReference>
<keyword evidence="4" id="KW-1185">Reference proteome</keyword>
<dbReference type="Proteomes" id="UP000250831">
    <property type="component" value="Unassembled WGS sequence"/>
</dbReference>
<dbReference type="PROSITE" id="PS51352">
    <property type="entry name" value="THIOREDOXIN_2"/>
    <property type="match status" value="1"/>
</dbReference>
<dbReference type="Gene3D" id="1.25.40.10">
    <property type="entry name" value="Tetratricopeptide repeat domain"/>
    <property type="match status" value="1"/>
</dbReference>
<dbReference type="OrthoDB" id="634996at2"/>
<dbReference type="PANTHER" id="PTHR42852:SF13">
    <property type="entry name" value="PROTEIN DIPZ"/>
    <property type="match status" value="1"/>
</dbReference>
<comment type="caution">
    <text evidence="3">The sequence shown here is derived from an EMBL/GenBank/DDBJ whole genome shotgun (WGS) entry which is preliminary data.</text>
</comment>
<name>A0A363NRB4_9SPHI</name>
<feature type="chain" id="PRO_5016695838" description="Thioredoxin domain-containing protein" evidence="1">
    <location>
        <begin position="27"/>
        <end position="497"/>
    </location>
</feature>
<evidence type="ECO:0000313" key="4">
    <source>
        <dbReference type="Proteomes" id="UP000250831"/>
    </source>
</evidence>
<dbReference type="CDD" id="cd02966">
    <property type="entry name" value="TlpA_like_family"/>
    <property type="match status" value="1"/>
</dbReference>
<dbReference type="InterPro" id="IPR011990">
    <property type="entry name" value="TPR-like_helical_dom_sf"/>
</dbReference>
<dbReference type="GO" id="GO:0016491">
    <property type="term" value="F:oxidoreductase activity"/>
    <property type="evidence" value="ECO:0007669"/>
    <property type="project" value="InterPro"/>
</dbReference>
<reference evidence="3 4" key="1">
    <citation type="submission" date="2018-04" db="EMBL/GenBank/DDBJ databases">
        <title>Sphingobacterium sp. M46 Genome.</title>
        <authorList>
            <person name="Cheng J."/>
            <person name="Li Y."/>
        </authorList>
    </citation>
    <scope>NUCLEOTIDE SEQUENCE [LARGE SCALE GENOMIC DNA]</scope>
    <source>
        <strain evidence="3 4">M46</strain>
    </source>
</reference>
<dbReference type="GO" id="GO:0006950">
    <property type="term" value="P:response to stress"/>
    <property type="evidence" value="ECO:0007669"/>
    <property type="project" value="UniProtKB-ARBA"/>
</dbReference>
<dbReference type="GO" id="GO:0016209">
    <property type="term" value="F:antioxidant activity"/>
    <property type="evidence" value="ECO:0007669"/>
    <property type="project" value="InterPro"/>
</dbReference>